<dbReference type="PROSITE" id="PS50977">
    <property type="entry name" value="HTH_TETR_2"/>
    <property type="match status" value="1"/>
</dbReference>
<name>A0ABX0Y209_9ACTN</name>
<dbReference type="Gene3D" id="1.10.357.10">
    <property type="entry name" value="Tetracycline Repressor, domain 2"/>
    <property type="match status" value="1"/>
</dbReference>
<dbReference type="Gene3D" id="1.10.10.60">
    <property type="entry name" value="Homeodomain-like"/>
    <property type="match status" value="1"/>
</dbReference>
<feature type="DNA-binding region" description="H-T-H motif" evidence="2">
    <location>
        <begin position="42"/>
        <end position="61"/>
    </location>
</feature>
<evidence type="ECO:0000313" key="4">
    <source>
        <dbReference type="EMBL" id="NJC71469.1"/>
    </source>
</evidence>
<dbReference type="PANTHER" id="PTHR30055:SF226">
    <property type="entry name" value="HTH-TYPE TRANSCRIPTIONAL REGULATOR PKSA"/>
    <property type="match status" value="1"/>
</dbReference>
<feature type="domain" description="HTH tetR-type" evidence="3">
    <location>
        <begin position="19"/>
        <end position="79"/>
    </location>
</feature>
<dbReference type="Pfam" id="PF00440">
    <property type="entry name" value="TetR_N"/>
    <property type="match status" value="1"/>
</dbReference>
<dbReference type="PANTHER" id="PTHR30055">
    <property type="entry name" value="HTH-TYPE TRANSCRIPTIONAL REGULATOR RUTR"/>
    <property type="match status" value="1"/>
</dbReference>
<proteinExistence type="predicted"/>
<evidence type="ECO:0000313" key="5">
    <source>
        <dbReference type="Proteomes" id="UP000722989"/>
    </source>
</evidence>
<dbReference type="PRINTS" id="PR00455">
    <property type="entry name" value="HTHTETR"/>
</dbReference>
<dbReference type="InterPro" id="IPR023772">
    <property type="entry name" value="DNA-bd_HTH_TetR-type_CS"/>
</dbReference>
<sequence length="217" mass="23947">MCYRPAVYPAVPSAAPTSESIRDRLARAAFALFADQGYESTTIDDITRAAGVARRTFFRHFPSKEDVIFPDHDSVLDRVRWYLGASTKTEPVFAVAEATRLIFESFMETPERTIARYRLTREVSALRDREVASVAKYERVLSDYLRSRLPDTSEAALAAHIAAASFVAAHNQVLREWLRSGGAKDPRPALEAAVATVSDLMAPLIVRSSRQGPSSAG</sequence>
<evidence type="ECO:0000256" key="2">
    <source>
        <dbReference type="PROSITE-ProRule" id="PRU00335"/>
    </source>
</evidence>
<dbReference type="InterPro" id="IPR050109">
    <property type="entry name" value="HTH-type_TetR-like_transc_reg"/>
</dbReference>
<comment type="caution">
    <text evidence="4">The sequence shown here is derived from an EMBL/GenBank/DDBJ whole genome shotgun (WGS) entry which is preliminary data.</text>
</comment>
<organism evidence="4 5">
    <name type="scientific">Planosporangium thailandense</name>
    <dbReference type="NCBI Taxonomy" id="765197"/>
    <lineage>
        <taxon>Bacteria</taxon>
        <taxon>Bacillati</taxon>
        <taxon>Actinomycetota</taxon>
        <taxon>Actinomycetes</taxon>
        <taxon>Micromonosporales</taxon>
        <taxon>Micromonosporaceae</taxon>
        <taxon>Planosporangium</taxon>
    </lineage>
</organism>
<keyword evidence="5" id="KW-1185">Reference proteome</keyword>
<dbReference type="Proteomes" id="UP000722989">
    <property type="component" value="Unassembled WGS sequence"/>
</dbReference>
<keyword evidence="1 2" id="KW-0238">DNA-binding</keyword>
<dbReference type="InterPro" id="IPR001647">
    <property type="entry name" value="HTH_TetR"/>
</dbReference>
<gene>
    <name evidence="4" type="ORF">HC031_17345</name>
</gene>
<dbReference type="EMBL" id="JAATVY010000011">
    <property type="protein sequence ID" value="NJC71469.1"/>
    <property type="molecule type" value="Genomic_DNA"/>
</dbReference>
<evidence type="ECO:0000256" key="1">
    <source>
        <dbReference type="ARBA" id="ARBA00023125"/>
    </source>
</evidence>
<dbReference type="PROSITE" id="PS01081">
    <property type="entry name" value="HTH_TETR_1"/>
    <property type="match status" value="1"/>
</dbReference>
<dbReference type="SUPFAM" id="SSF46689">
    <property type="entry name" value="Homeodomain-like"/>
    <property type="match status" value="1"/>
</dbReference>
<evidence type="ECO:0000259" key="3">
    <source>
        <dbReference type="PROSITE" id="PS50977"/>
    </source>
</evidence>
<protein>
    <submittedName>
        <fullName evidence="4">TetR family transcriptional regulator</fullName>
    </submittedName>
</protein>
<reference evidence="4 5" key="1">
    <citation type="submission" date="2020-03" db="EMBL/GenBank/DDBJ databases">
        <title>WGS of the type strain of Planosporangium spp.</title>
        <authorList>
            <person name="Thawai C."/>
        </authorList>
    </citation>
    <scope>NUCLEOTIDE SEQUENCE [LARGE SCALE GENOMIC DNA]</scope>
    <source>
        <strain evidence="4 5">TBRC 5610</strain>
    </source>
</reference>
<accession>A0ABX0Y209</accession>
<dbReference type="InterPro" id="IPR009057">
    <property type="entry name" value="Homeodomain-like_sf"/>
</dbReference>